<evidence type="ECO:0008006" key="4">
    <source>
        <dbReference type="Google" id="ProtNLM"/>
    </source>
</evidence>
<protein>
    <recommendedName>
        <fullName evidence="4">Septum formation initiator</fullName>
    </recommendedName>
</protein>
<organism evidence="2 3">
    <name type="scientific">Dactylosporangium fulvum</name>
    <dbReference type="NCBI Taxonomy" id="53359"/>
    <lineage>
        <taxon>Bacteria</taxon>
        <taxon>Bacillati</taxon>
        <taxon>Actinomycetota</taxon>
        <taxon>Actinomycetes</taxon>
        <taxon>Micromonosporales</taxon>
        <taxon>Micromonosporaceae</taxon>
        <taxon>Dactylosporangium</taxon>
    </lineage>
</organism>
<evidence type="ECO:0000313" key="3">
    <source>
        <dbReference type="Proteomes" id="UP001059617"/>
    </source>
</evidence>
<reference evidence="2" key="2">
    <citation type="submission" date="2022-09" db="EMBL/GenBank/DDBJ databases">
        <title>Biosynthetic gene clusters of Dactylosporangioum fulvum.</title>
        <authorList>
            <person name="Caradec T."/>
        </authorList>
    </citation>
    <scope>NUCLEOTIDE SEQUENCE</scope>
    <source>
        <strain evidence="2">NRRL B-16292</strain>
    </source>
</reference>
<name>A0ABY5W5Z0_9ACTN</name>
<evidence type="ECO:0000256" key="1">
    <source>
        <dbReference type="SAM" id="MobiDB-lite"/>
    </source>
</evidence>
<feature type="compositionally biased region" description="Low complexity" evidence="1">
    <location>
        <begin position="52"/>
        <end position="61"/>
    </location>
</feature>
<accession>A0ABY5W5Z0</accession>
<proteinExistence type="predicted"/>
<reference evidence="2" key="1">
    <citation type="submission" date="2021-04" db="EMBL/GenBank/DDBJ databases">
        <authorList>
            <person name="Hartkoorn R.C."/>
            <person name="Beaudoing E."/>
            <person name="Hot D."/>
        </authorList>
    </citation>
    <scope>NUCLEOTIDE SEQUENCE</scope>
    <source>
        <strain evidence="2">NRRL B-16292</strain>
    </source>
</reference>
<feature type="compositionally biased region" description="Pro residues" evidence="1">
    <location>
        <begin position="62"/>
        <end position="83"/>
    </location>
</feature>
<evidence type="ECO:0000313" key="2">
    <source>
        <dbReference type="EMBL" id="UWP84756.1"/>
    </source>
</evidence>
<dbReference type="EMBL" id="CP073720">
    <property type="protein sequence ID" value="UWP84756.1"/>
    <property type="molecule type" value="Genomic_DNA"/>
</dbReference>
<keyword evidence="3" id="KW-1185">Reference proteome</keyword>
<dbReference type="Proteomes" id="UP001059617">
    <property type="component" value="Chromosome"/>
</dbReference>
<feature type="region of interest" description="Disordered" evidence="1">
    <location>
        <begin position="41"/>
        <end position="94"/>
    </location>
</feature>
<gene>
    <name evidence="2" type="ORF">Dfulv_11215</name>
</gene>
<dbReference type="RefSeq" id="WP_259862706.1">
    <property type="nucleotide sequence ID" value="NZ_BAAAST010000011.1"/>
</dbReference>
<sequence>MGRRWLLAGLAWLVTAVLTTAVAIGAVNSLRQGLFGPKDEPLSEADVSAHLTSPPAATSPAPTSPAPTSPAPTAAPPSAPPSATPSTAATRALPTNGGTIVAACENGLVRLLSWTPRTGYEADHVVQGPAQTASLRFKARSGGDAVRARVTCPAGVPELSFAADD</sequence>